<protein>
    <submittedName>
        <fullName evidence="2">NAD(P)/FAD-dependent oxidoreductase</fullName>
    </submittedName>
</protein>
<dbReference type="InterPro" id="IPR002937">
    <property type="entry name" value="Amino_oxidase"/>
</dbReference>
<dbReference type="RefSeq" id="WP_343860480.1">
    <property type="nucleotide sequence ID" value="NZ_BAAAFD010000007.1"/>
</dbReference>
<reference evidence="3" key="1">
    <citation type="journal article" date="2019" name="Int. J. Syst. Evol. Microbiol.">
        <title>The Global Catalogue of Microorganisms (GCM) 10K type strain sequencing project: providing services to taxonomists for standard genome sequencing and annotation.</title>
        <authorList>
            <consortium name="The Broad Institute Genomics Platform"/>
            <consortium name="The Broad Institute Genome Sequencing Center for Infectious Disease"/>
            <person name="Wu L."/>
            <person name="Ma J."/>
        </authorList>
    </citation>
    <scope>NUCLEOTIDE SEQUENCE [LARGE SCALE GENOMIC DNA]</scope>
    <source>
        <strain evidence="3">JCM 15896</strain>
    </source>
</reference>
<organism evidence="2 3">
    <name type="scientific">Aliiglaciecola litoralis</name>
    <dbReference type="NCBI Taxonomy" id="582857"/>
    <lineage>
        <taxon>Bacteria</taxon>
        <taxon>Pseudomonadati</taxon>
        <taxon>Pseudomonadota</taxon>
        <taxon>Gammaproteobacteria</taxon>
        <taxon>Alteromonadales</taxon>
        <taxon>Alteromonadaceae</taxon>
        <taxon>Aliiglaciecola</taxon>
    </lineage>
</organism>
<dbReference type="PANTHER" id="PTHR42923">
    <property type="entry name" value="PROTOPORPHYRINOGEN OXIDASE"/>
    <property type="match status" value="1"/>
</dbReference>
<dbReference type="Proteomes" id="UP001500359">
    <property type="component" value="Unassembled WGS sequence"/>
</dbReference>
<accession>A0ABP3WWN1</accession>
<dbReference type="PANTHER" id="PTHR42923:SF17">
    <property type="entry name" value="AMINE OXIDASE DOMAIN-CONTAINING PROTEIN"/>
    <property type="match status" value="1"/>
</dbReference>
<keyword evidence="3" id="KW-1185">Reference proteome</keyword>
<sequence length="424" mass="48067">MKKRIAIIGTGISGMTCGYLLHKQHDIQLFEANDYIGGHTATIDFQLDGKQYAIDTGFIVYNDWTYPNFIKLLNKLGVQGQATEMSFSVKNLAENLEYNGNTINSLFAQRRNVLRPKFYRIVRDIVRFNRLCKSIYEDKSVDEIGDKTLGAFLQEQHFSEDFCHNYILPMCAAIWSATLKDIKGFSLAFFLQFFKNHGLLNITDRPQWYTIVGGSKQYIEPLTQGFKGKIQLNSSVKSVCKTANGYQVTVVNQAPAQEFDEVIFACHSDQALSMLAEPNEAQQSILSAMPYAMNDVVLHTDTSVLPKRKLAWASWNYLLTGDDNEQTAPTSLTYNMNILQRLESEHTFCVTLNNTVHLESDKIIRQFKYAHPQFSLASNAAQKRRAEICGVAGLHFCGAYWYNGFHEDGVRSALDVCQRFGQTL</sequence>
<dbReference type="InterPro" id="IPR036188">
    <property type="entry name" value="FAD/NAD-bd_sf"/>
</dbReference>
<dbReference type="EMBL" id="BAAAFD010000007">
    <property type="protein sequence ID" value="GAA0857826.1"/>
    <property type="molecule type" value="Genomic_DNA"/>
</dbReference>
<name>A0ABP3WWN1_9ALTE</name>
<dbReference type="Gene3D" id="3.50.50.60">
    <property type="entry name" value="FAD/NAD(P)-binding domain"/>
    <property type="match status" value="1"/>
</dbReference>
<evidence type="ECO:0000313" key="2">
    <source>
        <dbReference type="EMBL" id="GAA0857826.1"/>
    </source>
</evidence>
<evidence type="ECO:0000259" key="1">
    <source>
        <dbReference type="Pfam" id="PF01593"/>
    </source>
</evidence>
<dbReference type="SUPFAM" id="SSF51905">
    <property type="entry name" value="FAD/NAD(P)-binding domain"/>
    <property type="match status" value="1"/>
</dbReference>
<proteinExistence type="predicted"/>
<comment type="caution">
    <text evidence="2">The sequence shown here is derived from an EMBL/GenBank/DDBJ whole genome shotgun (WGS) entry which is preliminary data.</text>
</comment>
<gene>
    <name evidence="2" type="ORF">GCM10009114_25070</name>
</gene>
<feature type="domain" description="Amine oxidase" evidence="1">
    <location>
        <begin position="12"/>
        <end position="309"/>
    </location>
</feature>
<evidence type="ECO:0000313" key="3">
    <source>
        <dbReference type="Proteomes" id="UP001500359"/>
    </source>
</evidence>
<dbReference type="InterPro" id="IPR050464">
    <property type="entry name" value="Zeta_carotene_desat/Oxidored"/>
</dbReference>
<dbReference type="Pfam" id="PF01593">
    <property type="entry name" value="Amino_oxidase"/>
    <property type="match status" value="1"/>
</dbReference>